<dbReference type="PANTHER" id="PTHR12300:SF161">
    <property type="entry name" value="RECEPTOR EXPRESSION-ENHANCING PROTEIN"/>
    <property type="match status" value="1"/>
</dbReference>
<evidence type="ECO:0000313" key="7">
    <source>
        <dbReference type="EMBL" id="CAI9283932.1"/>
    </source>
</evidence>
<dbReference type="Proteomes" id="UP001177003">
    <property type="component" value="Chromosome 5"/>
</dbReference>
<evidence type="ECO:0000256" key="1">
    <source>
        <dbReference type="ARBA" id="ARBA00004141"/>
    </source>
</evidence>
<dbReference type="GO" id="GO:0016020">
    <property type="term" value="C:membrane"/>
    <property type="evidence" value="ECO:0007669"/>
    <property type="project" value="UniProtKB-SubCell"/>
</dbReference>
<evidence type="ECO:0000313" key="8">
    <source>
        <dbReference type="Proteomes" id="UP001177003"/>
    </source>
</evidence>
<dbReference type="PANTHER" id="PTHR12300">
    <property type="entry name" value="HVA22-LIKE PROTEINS"/>
    <property type="match status" value="1"/>
</dbReference>
<evidence type="ECO:0000256" key="2">
    <source>
        <dbReference type="ARBA" id="ARBA00008573"/>
    </source>
</evidence>
<evidence type="ECO:0000256" key="3">
    <source>
        <dbReference type="ARBA" id="ARBA00022692"/>
    </source>
</evidence>
<dbReference type="Pfam" id="PF03134">
    <property type="entry name" value="TB2_DP1_HVA22"/>
    <property type="match status" value="1"/>
</dbReference>
<sequence>MGKSGAAAGDLLLLIAQNFDVLAGPVVSLAYPLYASIRAIETKNVVGDDRQWLTYWVLYSMITLFELTFDKLIEWIPFWSYVKLIVTCWLVIPQFSGAAYVYEHYVRPFYTGNQTVNVWYVPRKKDAFTPDETLVSANKYIHEYTTPDALQFQEYIQPAFDEQEEIKYYGGGGFFPEYDYRFADETFQYLNRRF</sequence>
<evidence type="ECO:0000256" key="5">
    <source>
        <dbReference type="ARBA" id="ARBA00023136"/>
    </source>
</evidence>
<gene>
    <name evidence="7" type="ORF">LSALG_LOCUS23498</name>
</gene>
<proteinExistence type="inferred from homology"/>
<dbReference type="EMBL" id="OX465081">
    <property type="protein sequence ID" value="CAI9283932.1"/>
    <property type="molecule type" value="Genomic_DNA"/>
</dbReference>
<keyword evidence="4 6" id="KW-1133">Transmembrane helix</keyword>
<feature type="transmembrane region" description="Helical" evidence="6">
    <location>
        <begin position="52"/>
        <end position="69"/>
    </location>
</feature>
<reference evidence="7" key="1">
    <citation type="submission" date="2023-04" db="EMBL/GenBank/DDBJ databases">
        <authorList>
            <person name="Vijverberg K."/>
            <person name="Xiong W."/>
            <person name="Schranz E."/>
        </authorList>
    </citation>
    <scope>NUCLEOTIDE SEQUENCE</scope>
</reference>
<comment type="similarity">
    <text evidence="2 6">Belongs to the DP1 family.</text>
</comment>
<keyword evidence="3 6" id="KW-0812">Transmembrane</keyword>
<dbReference type="AlphaFoldDB" id="A0AA36E6D2"/>
<name>A0AA36E6D2_LACSI</name>
<keyword evidence="5 6" id="KW-0472">Membrane</keyword>
<evidence type="ECO:0000256" key="4">
    <source>
        <dbReference type="ARBA" id="ARBA00022989"/>
    </source>
</evidence>
<organism evidence="7 8">
    <name type="scientific">Lactuca saligna</name>
    <name type="common">Willowleaf lettuce</name>
    <dbReference type="NCBI Taxonomy" id="75948"/>
    <lineage>
        <taxon>Eukaryota</taxon>
        <taxon>Viridiplantae</taxon>
        <taxon>Streptophyta</taxon>
        <taxon>Embryophyta</taxon>
        <taxon>Tracheophyta</taxon>
        <taxon>Spermatophyta</taxon>
        <taxon>Magnoliopsida</taxon>
        <taxon>eudicotyledons</taxon>
        <taxon>Gunneridae</taxon>
        <taxon>Pentapetalae</taxon>
        <taxon>asterids</taxon>
        <taxon>campanulids</taxon>
        <taxon>Asterales</taxon>
        <taxon>Asteraceae</taxon>
        <taxon>Cichorioideae</taxon>
        <taxon>Cichorieae</taxon>
        <taxon>Lactucinae</taxon>
        <taxon>Lactuca</taxon>
    </lineage>
</organism>
<evidence type="ECO:0000256" key="6">
    <source>
        <dbReference type="RuleBase" id="RU362006"/>
    </source>
</evidence>
<comment type="subcellular location">
    <subcellularLocation>
        <location evidence="1 6">Membrane</location>
        <topology evidence="1 6">Multi-pass membrane protein</topology>
    </subcellularLocation>
</comment>
<feature type="transmembrane region" description="Helical" evidence="6">
    <location>
        <begin position="81"/>
        <end position="102"/>
    </location>
</feature>
<accession>A0AA36E6D2</accession>
<dbReference type="InterPro" id="IPR004345">
    <property type="entry name" value="TB2_DP1_HVA22"/>
</dbReference>
<protein>
    <recommendedName>
        <fullName evidence="6">HVA22-like protein</fullName>
    </recommendedName>
</protein>
<keyword evidence="8" id="KW-1185">Reference proteome</keyword>